<dbReference type="PANTHER" id="PTHR43844:SF2">
    <property type="entry name" value="SYNTHASE, VITAMIN-B12 INDEPENDENT, PUTATIVE (AFU_ORTHOLOGUE AFUA_3G12060)-RELATED"/>
    <property type="match status" value="1"/>
</dbReference>
<evidence type="ECO:0000313" key="3">
    <source>
        <dbReference type="Proteomes" id="UP000274843"/>
    </source>
</evidence>
<evidence type="ECO:0000259" key="1">
    <source>
        <dbReference type="Pfam" id="PF01717"/>
    </source>
</evidence>
<gene>
    <name evidence="2" type="ORF">EDD35_4596</name>
</gene>
<dbReference type="GO" id="GO:0008270">
    <property type="term" value="F:zinc ion binding"/>
    <property type="evidence" value="ECO:0007669"/>
    <property type="project" value="InterPro"/>
</dbReference>
<dbReference type="Gene3D" id="3.20.20.210">
    <property type="match status" value="1"/>
</dbReference>
<dbReference type="Proteomes" id="UP000274843">
    <property type="component" value="Unassembled WGS sequence"/>
</dbReference>
<accession>A0A3N2H1C8</accession>
<dbReference type="GeneID" id="301845920"/>
<dbReference type="GO" id="GO:0003871">
    <property type="term" value="F:5-methyltetrahydropteroyltriglutamate-homocysteine S-methyltransferase activity"/>
    <property type="evidence" value="ECO:0007669"/>
    <property type="project" value="InterPro"/>
</dbReference>
<sequence length="368" mass="40505">MNSFARATHVGSLLRPPRLLKARADHAAGRLDHAGLRRVEQESILVALSAQQDSGIGVYTDGEYLRTDFMSRLTEHVDGFAAQAPSLEWRSGDHAEEDSDILRLIGGKLAYRERFTDREAAFLAAHAPGPFKIAIPEVTNFVVANWDPRVSGPHYPSRADIVDDLAAVLLQEAAALAEDGVRQVQIDAPCFIAFANPRILGLLESEGIDARDLLRRCIEADAAVVRLLRDRGVVVGMHICRGNYRGQWFNEGFYDDIAADVFGGIPVDHWLLEYDTERAGTFEPLQHVPDGVRVVLGLVTTKTGELEDADELARRVDEAARIVPLADLAVSPQCGFASEVRGNPLTWDDQRRKLDLTVTVAQRVWGGV</sequence>
<reference evidence="2 3" key="1">
    <citation type="submission" date="2018-11" db="EMBL/GenBank/DDBJ databases">
        <title>Sequencing the genomes of 1000 actinobacteria strains.</title>
        <authorList>
            <person name="Klenk H.-P."/>
        </authorList>
    </citation>
    <scope>NUCLEOTIDE SEQUENCE [LARGE SCALE GENOMIC DNA]</scope>
    <source>
        <strain evidence="2 3">DSM 44348</strain>
    </source>
</reference>
<keyword evidence="2" id="KW-0808">Transferase</keyword>
<dbReference type="CDD" id="cd03311">
    <property type="entry name" value="CIMS_C_terminal_like"/>
    <property type="match status" value="1"/>
</dbReference>
<protein>
    <submittedName>
        <fullName evidence="2">5-methyltetrahydropteroyltriglutamate--homocysteine methyltransferase</fullName>
    </submittedName>
</protein>
<keyword evidence="2" id="KW-0489">Methyltransferase</keyword>
<keyword evidence="3" id="KW-1185">Reference proteome</keyword>
<dbReference type="GO" id="GO:0009086">
    <property type="term" value="P:methionine biosynthetic process"/>
    <property type="evidence" value="ECO:0007669"/>
    <property type="project" value="InterPro"/>
</dbReference>
<evidence type="ECO:0000313" key="2">
    <source>
        <dbReference type="EMBL" id="ROS42210.1"/>
    </source>
</evidence>
<feature type="domain" description="Cobalamin-independent methionine synthase MetE C-terminal/archaeal" evidence="1">
    <location>
        <begin position="157"/>
        <end position="362"/>
    </location>
</feature>
<dbReference type="RefSeq" id="WP_123684950.1">
    <property type="nucleotide sequence ID" value="NZ_RKHY01000001.1"/>
</dbReference>
<dbReference type="EMBL" id="RKHY01000001">
    <property type="protein sequence ID" value="ROS42210.1"/>
    <property type="molecule type" value="Genomic_DNA"/>
</dbReference>
<dbReference type="InterPro" id="IPR002629">
    <property type="entry name" value="Met_Synth_C/arc"/>
</dbReference>
<dbReference type="AlphaFoldDB" id="A0A3N2H1C8"/>
<dbReference type="Pfam" id="PF01717">
    <property type="entry name" value="Meth_synt_2"/>
    <property type="match status" value="1"/>
</dbReference>
<dbReference type="GO" id="GO:0032259">
    <property type="term" value="P:methylation"/>
    <property type="evidence" value="ECO:0007669"/>
    <property type="project" value="UniProtKB-KW"/>
</dbReference>
<proteinExistence type="predicted"/>
<organism evidence="2 3">
    <name type="scientific">Amycolatopsis thermoflava</name>
    <dbReference type="NCBI Taxonomy" id="84480"/>
    <lineage>
        <taxon>Bacteria</taxon>
        <taxon>Bacillati</taxon>
        <taxon>Actinomycetota</taxon>
        <taxon>Actinomycetes</taxon>
        <taxon>Pseudonocardiales</taxon>
        <taxon>Pseudonocardiaceae</taxon>
        <taxon>Amycolatopsis</taxon>
        <taxon>Amycolatopsis methanolica group</taxon>
    </lineage>
</organism>
<dbReference type="SUPFAM" id="SSF51726">
    <property type="entry name" value="UROD/MetE-like"/>
    <property type="match status" value="1"/>
</dbReference>
<dbReference type="PANTHER" id="PTHR43844">
    <property type="entry name" value="METHIONINE SYNTHASE"/>
    <property type="match status" value="1"/>
</dbReference>
<name>A0A3N2H1C8_9PSEU</name>
<comment type="caution">
    <text evidence="2">The sequence shown here is derived from an EMBL/GenBank/DDBJ whole genome shotgun (WGS) entry which is preliminary data.</text>
</comment>
<dbReference type="InterPro" id="IPR038071">
    <property type="entry name" value="UROD/MetE-like_sf"/>
</dbReference>